<keyword evidence="2" id="KW-1185">Reference proteome</keyword>
<dbReference type="EMBL" id="JAAXOO010000005">
    <property type="protein sequence ID" value="NKY35429.1"/>
    <property type="molecule type" value="Genomic_DNA"/>
</dbReference>
<name>A0A846XJG9_9NOCA</name>
<organism evidence="1 2">
    <name type="scientific">Nocardia speluncae</name>
    <dbReference type="NCBI Taxonomy" id="419477"/>
    <lineage>
        <taxon>Bacteria</taxon>
        <taxon>Bacillati</taxon>
        <taxon>Actinomycetota</taxon>
        <taxon>Actinomycetes</taxon>
        <taxon>Mycobacteriales</taxon>
        <taxon>Nocardiaceae</taxon>
        <taxon>Nocardia</taxon>
    </lineage>
</organism>
<sequence>MTVTLPSFSGDTLPALVDLEADGALSILTEERYGYGSAHIAAAHKHFGGPATKELEHRYLSATGRARVLTVWRLMSN</sequence>
<dbReference type="AlphaFoldDB" id="A0A846XJG9"/>
<dbReference type="Proteomes" id="UP000565715">
    <property type="component" value="Unassembled WGS sequence"/>
</dbReference>
<dbReference type="RefSeq" id="WP_068042114.1">
    <property type="nucleotide sequence ID" value="NZ_JAAXOO010000005.1"/>
</dbReference>
<evidence type="ECO:0000313" key="1">
    <source>
        <dbReference type="EMBL" id="NKY35429.1"/>
    </source>
</evidence>
<evidence type="ECO:0000313" key="2">
    <source>
        <dbReference type="Proteomes" id="UP000565715"/>
    </source>
</evidence>
<gene>
    <name evidence="1" type="ORF">HGA13_20490</name>
</gene>
<proteinExistence type="predicted"/>
<protein>
    <submittedName>
        <fullName evidence="1">Uncharacterized protein</fullName>
    </submittedName>
</protein>
<comment type="caution">
    <text evidence="1">The sequence shown here is derived from an EMBL/GenBank/DDBJ whole genome shotgun (WGS) entry which is preliminary data.</text>
</comment>
<accession>A0A846XJG9</accession>
<reference evidence="1 2" key="1">
    <citation type="submission" date="2020-04" db="EMBL/GenBank/DDBJ databases">
        <title>MicrobeNet Type strains.</title>
        <authorList>
            <person name="Nicholson A.C."/>
        </authorList>
    </citation>
    <scope>NUCLEOTIDE SEQUENCE [LARGE SCALE GENOMIC DNA]</scope>
    <source>
        <strain evidence="1 2">DSM 45078</strain>
    </source>
</reference>